<evidence type="ECO:0000256" key="2">
    <source>
        <dbReference type="ARBA" id="ARBA00023125"/>
    </source>
</evidence>
<dbReference type="PANTHER" id="PTHR47894">
    <property type="entry name" value="HTH-TYPE TRANSCRIPTIONAL REGULATOR GADX"/>
    <property type="match status" value="1"/>
</dbReference>
<comment type="caution">
    <text evidence="5">The sequence shown here is derived from an EMBL/GenBank/DDBJ whole genome shotgun (WGS) entry which is preliminary data.</text>
</comment>
<dbReference type="PROSITE" id="PS01124">
    <property type="entry name" value="HTH_ARAC_FAMILY_2"/>
    <property type="match status" value="1"/>
</dbReference>
<feature type="domain" description="HTH araC/xylS-type" evidence="4">
    <location>
        <begin position="249"/>
        <end position="346"/>
    </location>
</feature>
<proteinExistence type="predicted"/>
<dbReference type="InterPro" id="IPR018062">
    <property type="entry name" value="HTH_AraC-typ_CS"/>
</dbReference>
<dbReference type="STRING" id="1219032.GCA_001515545_03186"/>
<dbReference type="Proteomes" id="UP000220246">
    <property type="component" value="Unassembled WGS sequence"/>
</dbReference>
<evidence type="ECO:0000256" key="1">
    <source>
        <dbReference type="ARBA" id="ARBA00023015"/>
    </source>
</evidence>
<dbReference type="SUPFAM" id="SSF46689">
    <property type="entry name" value="Homeodomain-like"/>
    <property type="match status" value="1"/>
</dbReference>
<evidence type="ECO:0000313" key="5">
    <source>
        <dbReference type="EMBL" id="PEH88096.1"/>
    </source>
</evidence>
<dbReference type="GeneID" id="80800008"/>
<dbReference type="GO" id="GO:0003700">
    <property type="term" value="F:DNA-binding transcription factor activity"/>
    <property type="evidence" value="ECO:0007669"/>
    <property type="project" value="InterPro"/>
</dbReference>
<keyword evidence="3" id="KW-0804">Transcription</keyword>
<name>A0A2A7USC4_COMTR</name>
<dbReference type="InterPro" id="IPR009057">
    <property type="entry name" value="Homeodomain-like_sf"/>
</dbReference>
<dbReference type="SMART" id="SM00342">
    <property type="entry name" value="HTH_ARAC"/>
    <property type="match status" value="1"/>
</dbReference>
<dbReference type="GO" id="GO:0005829">
    <property type="term" value="C:cytosol"/>
    <property type="evidence" value="ECO:0007669"/>
    <property type="project" value="TreeGrafter"/>
</dbReference>
<dbReference type="RefSeq" id="WP_066539944.1">
    <property type="nucleotide sequence ID" value="NZ_DAMCYT010000065.1"/>
</dbReference>
<dbReference type="PROSITE" id="PS00041">
    <property type="entry name" value="HTH_ARAC_FAMILY_1"/>
    <property type="match status" value="1"/>
</dbReference>
<evidence type="ECO:0000259" key="4">
    <source>
        <dbReference type="PROSITE" id="PS01124"/>
    </source>
</evidence>
<keyword evidence="1" id="KW-0805">Transcription regulation</keyword>
<organism evidence="5 6">
    <name type="scientific">Comamonas terrigena</name>
    <dbReference type="NCBI Taxonomy" id="32013"/>
    <lineage>
        <taxon>Bacteria</taxon>
        <taxon>Pseudomonadati</taxon>
        <taxon>Pseudomonadota</taxon>
        <taxon>Betaproteobacteria</taxon>
        <taxon>Burkholderiales</taxon>
        <taxon>Comamonadaceae</taxon>
        <taxon>Comamonas</taxon>
    </lineage>
</organism>
<dbReference type="AlphaFoldDB" id="A0A2A7USC4"/>
<dbReference type="Gene3D" id="1.10.10.60">
    <property type="entry name" value="Homeodomain-like"/>
    <property type="match status" value="1"/>
</dbReference>
<dbReference type="EMBL" id="PDEA01000001">
    <property type="protein sequence ID" value="PEH88096.1"/>
    <property type="molecule type" value="Genomic_DNA"/>
</dbReference>
<evidence type="ECO:0000256" key="3">
    <source>
        <dbReference type="ARBA" id="ARBA00023163"/>
    </source>
</evidence>
<sequence length="351" mass="39262">MYTPSLVPETASALHASPALTPMAFVQAVVWAYAKRDLDPIAALQAAQIAPEQVAKTRARITALQMELLCAHAMRELDDEALGWFGRRLPWGSYGMLARASISSPTLGLAMARWCRHHGLLNDDVTLELVRHGELAELRLQERRDLGPVREFCTVSLLRNAHGVASWLIDARLPLLEASFPFAAPPHADAYPLMFPGTVTFDAPWASLRFEARLLDLPLARDETALQQMLQRALPIQVLPYRREKQWSARVRQLLVADTQLLHTADTLARALLVSPRSLHRQLQTEGQTLQALKDSVRLDRATTLLLRSDRPLKRIAQACGFASDKSFLRAFKAWTGHSPAEYRALHRVAD</sequence>
<keyword evidence="2" id="KW-0238">DNA-binding</keyword>
<evidence type="ECO:0000313" key="6">
    <source>
        <dbReference type="Proteomes" id="UP000220246"/>
    </source>
</evidence>
<dbReference type="PANTHER" id="PTHR47894:SF1">
    <property type="entry name" value="HTH-TYPE TRANSCRIPTIONAL REGULATOR VQSM"/>
    <property type="match status" value="1"/>
</dbReference>
<accession>A0A2A7USC4</accession>
<dbReference type="GO" id="GO:0000976">
    <property type="term" value="F:transcription cis-regulatory region binding"/>
    <property type="evidence" value="ECO:0007669"/>
    <property type="project" value="TreeGrafter"/>
</dbReference>
<protein>
    <submittedName>
        <fullName evidence="5">AraC family transcriptional regulator</fullName>
    </submittedName>
</protein>
<dbReference type="Pfam" id="PF12833">
    <property type="entry name" value="HTH_18"/>
    <property type="match status" value="1"/>
</dbReference>
<keyword evidence="6" id="KW-1185">Reference proteome</keyword>
<reference evidence="6" key="1">
    <citation type="submission" date="2017-09" db="EMBL/GenBank/DDBJ databases">
        <title>FDA dAtabase for Regulatory Grade micrObial Sequences (FDA-ARGOS): Supporting development and validation of Infectious Disease Dx tests.</title>
        <authorList>
            <person name="Minogue T."/>
            <person name="Wolcott M."/>
            <person name="Wasieloski L."/>
            <person name="Aguilar W."/>
            <person name="Moore D."/>
            <person name="Tallon L."/>
            <person name="Sadzewicz L."/>
            <person name="Ott S."/>
            <person name="Zhao X."/>
            <person name="Nagaraj S."/>
            <person name="Vavikolanu K."/>
            <person name="Aluvathingal J."/>
            <person name="Nadendla S."/>
            <person name="Sichtig H."/>
        </authorList>
    </citation>
    <scope>NUCLEOTIDE SEQUENCE [LARGE SCALE GENOMIC DNA]</scope>
    <source>
        <strain evidence="6">FDAARGOS_394</strain>
    </source>
</reference>
<dbReference type="InterPro" id="IPR018060">
    <property type="entry name" value="HTH_AraC"/>
</dbReference>
<dbReference type="OrthoDB" id="6506763at2"/>
<dbReference type="Pfam" id="PF12625">
    <property type="entry name" value="Arabinose_bd"/>
    <property type="match status" value="1"/>
</dbReference>
<gene>
    <name evidence="5" type="ORF">CRM82_05315</name>
</gene>
<dbReference type="InterPro" id="IPR032687">
    <property type="entry name" value="AraC-type_N"/>
</dbReference>